<keyword evidence="3" id="KW-0488">Methylation</keyword>
<evidence type="ECO:0000259" key="13">
    <source>
        <dbReference type="PROSITE" id="PS50885"/>
    </source>
</evidence>
<evidence type="ECO:0000313" key="14">
    <source>
        <dbReference type="EMBL" id="MDQ0176492.1"/>
    </source>
</evidence>
<keyword evidence="6 11" id="KW-1133">Transmembrane helix</keyword>
<proteinExistence type="inferred from homology"/>
<feature type="domain" description="HAMP" evidence="13">
    <location>
        <begin position="302"/>
        <end position="354"/>
    </location>
</feature>
<evidence type="ECO:0000256" key="8">
    <source>
        <dbReference type="ARBA" id="ARBA00023224"/>
    </source>
</evidence>
<dbReference type="PROSITE" id="PS50885">
    <property type="entry name" value="HAMP"/>
    <property type="match status" value="1"/>
</dbReference>
<dbReference type="SUPFAM" id="SSF58104">
    <property type="entry name" value="Methyl-accepting chemotaxis protein (MCP) signaling domain"/>
    <property type="match status" value="1"/>
</dbReference>
<comment type="subcellular location">
    <subcellularLocation>
        <location evidence="1">Cell membrane</location>
        <topology evidence="1">Multi-pass membrane protein</topology>
    </subcellularLocation>
</comment>
<protein>
    <submittedName>
        <fullName evidence="14">Methyl-accepting chemotaxis protein</fullName>
    </submittedName>
</protein>
<comment type="similarity">
    <text evidence="9">Belongs to the methyl-accepting chemotaxis (MCP) protein family.</text>
</comment>
<keyword evidence="7 11" id="KW-0472">Membrane</keyword>
<evidence type="ECO:0000256" key="11">
    <source>
        <dbReference type="SAM" id="Phobius"/>
    </source>
</evidence>
<dbReference type="SUPFAM" id="SSF103190">
    <property type="entry name" value="Sensory domain-like"/>
    <property type="match status" value="1"/>
</dbReference>
<gene>
    <name evidence="14" type="ORF">J2S08_002336</name>
</gene>
<organism evidence="14 15">
    <name type="scientific">Bacillus chungangensis</name>
    <dbReference type="NCBI Taxonomy" id="587633"/>
    <lineage>
        <taxon>Bacteria</taxon>
        <taxon>Bacillati</taxon>
        <taxon>Bacillota</taxon>
        <taxon>Bacilli</taxon>
        <taxon>Bacillales</taxon>
        <taxon>Bacillaceae</taxon>
        <taxon>Bacillus</taxon>
    </lineage>
</organism>
<keyword evidence="8 10" id="KW-0807">Transducer</keyword>
<dbReference type="SMART" id="SM00283">
    <property type="entry name" value="MA"/>
    <property type="match status" value="1"/>
</dbReference>
<dbReference type="PANTHER" id="PTHR32089">
    <property type="entry name" value="METHYL-ACCEPTING CHEMOTAXIS PROTEIN MCPB"/>
    <property type="match status" value="1"/>
</dbReference>
<evidence type="ECO:0000256" key="4">
    <source>
        <dbReference type="ARBA" id="ARBA00022500"/>
    </source>
</evidence>
<evidence type="ECO:0000256" key="10">
    <source>
        <dbReference type="PROSITE-ProRule" id="PRU00284"/>
    </source>
</evidence>
<name>A0ABT9WUB6_9BACI</name>
<evidence type="ECO:0000256" key="1">
    <source>
        <dbReference type="ARBA" id="ARBA00004651"/>
    </source>
</evidence>
<dbReference type="InterPro" id="IPR004089">
    <property type="entry name" value="MCPsignal_dom"/>
</dbReference>
<keyword evidence="15" id="KW-1185">Reference proteome</keyword>
<feature type="transmembrane region" description="Helical" evidence="11">
    <location>
        <begin position="282"/>
        <end position="301"/>
    </location>
</feature>
<keyword evidence="2" id="KW-1003">Cell membrane</keyword>
<dbReference type="Pfam" id="PF02743">
    <property type="entry name" value="dCache_1"/>
    <property type="match status" value="1"/>
</dbReference>
<dbReference type="Gene3D" id="1.10.8.500">
    <property type="entry name" value="HAMP domain in histidine kinase"/>
    <property type="match status" value="1"/>
</dbReference>
<evidence type="ECO:0000256" key="2">
    <source>
        <dbReference type="ARBA" id="ARBA00022475"/>
    </source>
</evidence>
<evidence type="ECO:0000256" key="5">
    <source>
        <dbReference type="ARBA" id="ARBA00022692"/>
    </source>
</evidence>
<dbReference type="CDD" id="cd06225">
    <property type="entry name" value="HAMP"/>
    <property type="match status" value="1"/>
</dbReference>
<dbReference type="InterPro" id="IPR003660">
    <property type="entry name" value="HAMP_dom"/>
</dbReference>
<evidence type="ECO:0000256" key="6">
    <source>
        <dbReference type="ARBA" id="ARBA00022989"/>
    </source>
</evidence>
<dbReference type="Gene3D" id="3.30.450.20">
    <property type="entry name" value="PAS domain"/>
    <property type="match status" value="2"/>
</dbReference>
<dbReference type="PANTHER" id="PTHR32089:SF114">
    <property type="entry name" value="METHYL-ACCEPTING CHEMOTAXIS PROTEIN MCPB"/>
    <property type="match status" value="1"/>
</dbReference>
<keyword evidence="5 11" id="KW-0812">Transmembrane</keyword>
<evidence type="ECO:0000256" key="7">
    <source>
        <dbReference type="ARBA" id="ARBA00023136"/>
    </source>
</evidence>
<dbReference type="Gene3D" id="1.10.287.950">
    <property type="entry name" value="Methyl-accepting chemotaxis protein"/>
    <property type="match status" value="1"/>
</dbReference>
<keyword evidence="4" id="KW-0145">Chemotaxis</keyword>
<comment type="caution">
    <text evidence="14">The sequence shown here is derived from an EMBL/GenBank/DDBJ whole genome shotgun (WGS) entry which is preliminary data.</text>
</comment>
<reference evidence="14 15" key="1">
    <citation type="submission" date="2023-07" db="EMBL/GenBank/DDBJ databases">
        <title>Genomic Encyclopedia of Type Strains, Phase IV (KMG-IV): sequencing the most valuable type-strain genomes for metagenomic binning, comparative biology and taxonomic classification.</title>
        <authorList>
            <person name="Goeker M."/>
        </authorList>
    </citation>
    <scope>NUCLEOTIDE SEQUENCE [LARGE SCALE GENOMIC DNA]</scope>
    <source>
        <strain evidence="14 15">DSM 23837</strain>
    </source>
</reference>
<dbReference type="EMBL" id="JAUSTT010000013">
    <property type="protein sequence ID" value="MDQ0176492.1"/>
    <property type="molecule type" value="Genomic_DNA"/>
</dbReference>
<dbReference type="SMART" id="SM00304">
    <property type="entry name" value="HAMP"/>
    <property type="match status" value="1"/>
</dbReference>
<dbReference type="CDD" id="cd12912">
    <property type="entry name" value="PDC2_MCP_like"/>
    <property type="match status" value="1"/>
</dbReference>
<sequence length="659" mass="71730">MKTSKKINFTLKNKLLISFLAVLLIPSIIIGYNSYQSAENTINHLVMDSAEESTQLINQAISQFVDSQIQNIDYLSDTLQPDHIKDNQDEHTRVILDKIQASKPDVEQTYIGTETGEFMNSPTSFQNPPGYDPRERPWYQEAMKQKGKAIITDPYISKSSKQVVVTIAKATADGKGVVAVNLKLDSLTETINEMKIGKKGYVFLVDSNNHFISHPTEEPGAEAEDAYFTKIQASETGKFDYTIKGNQSKLAFLTNELTGWKIVGTFSQEEVDQSVQPILNKMLIVIGISLALGLLLILFMIRSIIKPISSLIGSAKKISNGDLSETATLTSNDEIGTLAASFDHMRDSLRKVLLSVNDKATSLAASSEQLTASTEQNSNAAKQISDSIQEVAFGSERQSQSLEESTQMVGEISTAMKHISDSSNEASLTAANASDVVQEGNKAIETSVNQMNYIKTTVSELSNSISDLGDHSMQIGQIIDVISGIAEQTNLLALNAAIEAARAGENGKGFAVVADEVRKLAEQSSQATEQIRQVILTIQNETNKAVQSMQSGSIEVDKGIEVVNHAGNSFARMKQFVENVSTQFQEVSASVQKISVGTEQMVGHFNEIMQVSEETAAGVQNVSASTQEQLASMEDISSSAASLTKMADELQEMVRTFKM</sequence>
<dbReference type="CDD" id="cd11386">
    <property type="entry name" value="MCP_signal"/>
    <property type="match status" value="1"/>
</dbReference>
<dbReference type="InterPro" id="IPR033479">
    <property type="entry name" value="dCache_1"/>
</dbReference>
<dbReference type="PROSITE" id="PS50111">
    <property type="entry name" value="CHEMOTAXIS_TRANSDUC_2"/>
    <property type="match status" value="1"/>
</dbReference>
<dbReference type="Pfam" id="PF00015">
    <property type="entry name" value="MCPsignal"/>
    <property type="match status" value="1"/>
</dbReference>
<accession>A0ABT9WUB6</accession>
<dbReference type="CDD" id="cd18773">
    <property type="entry name" value="PDC1_HK_sensor"/>
    <property type="match status" value="1"/>
</dbReference>
<evidence type="ECO:0000259" key="12">
    <source>
        <dbReference type="PROSITE" id="PS50111"/>
    </source>
</evidence>
<dbReference type="Proteomes" id="UP001223586">
    <property type="component" value="Unassembled WGS sequence"/>
</dbReference>
<dbReference type="InterPro" id="IPR029151">
    <property type="entry name" value="Sensor-like_sf"/>
</dbReference>
<dbReference type="Pfam" id="PF00672">
    <property type="entry name" value="HAMP"/>
    <property type="match status" value="1"/>
</dbReference>
<evidence type="ECO:0000256" key="3">
    <source>
        <dbReference type="ARBA" id="ARBA00022481"/>
    </source>
</evidence>
<evidence type="ECO:0000256" key="9">
    <source>
        <dbReference type="ARBA" id="ARBA00029447"/>
    </source>
</evidence>
<evidence type="ECO:0000313" key="15">
    <source>
        <dbReference type="Proteomes" id="UP001223586"/>
    </source>
</evidence>
<feature type="domain" description="Methyl-accepting transducer" evidence="12">
    <location>
        <begin position="373"/>
        <end position="609"/>
    </location>
</feature>